<evidence type="ECO:0000256" key="1">
    <source>
        <dbReference type="ARBA" id="ARBA00004651"/>
    </source>
</evidence>
<evidence type="ECO:0000256" key="12">
    <source>
        <dbReference type="ARBA" id="ARBA00031899"/>
    </source>
</evidence>
<feature type="transmembrane region" description="Helical" evidence="14">
    <location>
        <begin position="68"/>
        <end position="90"/>
    </location>
</feature>
<dbReference type="OrthoDB" id="145485at2"/>
<evidence type="ECO:0000256" key="5">
    <source>
        <dbReference type="ARBA" id="ARBA00022475"/>
    </source>
</evidence>
<organism evidence="17 18">
    <name type="scientific">Prolixibacter denitrificans</name>
    <dbReference type="NCBI Taxonomy" id="1541063"/>
    <lineage>
        <taxon>Bacteria</taxon>
        <taxon>Pseudomonadati</taxon>
        <taxon>Bacteroidota</taxon>
        <taxon>Bacteroidia</taxon>
        <taxon>Marinilabiliales</taxon>
        <taxon>Prolixibacteraceae</taxon>
        <taxon>Prolixibacter</taxon>
    </lineage>
</organism>
<feature type="transmembrane region" description="Helical" evidence="14">
    <location>
        <begin position="28"/>
        <end position="47"/>
    </location>
</feature>
<dbReference type="PANTHER" id="PTHR34697">
    <property type="entry name" value="PHOSPHATIDYLGLYCEROL LYSYLTRANSFERASE"/>
    <property type="match status" value="1"/>
</dbReference>
<keyword evidence="6 17" id="KW-0808">Transferase</keyword>
<accession>A0A2P8CCE3</accession>
<evidence type="ECO:0000313" key="17">
    <source>
        <dbReference type="EMBL" id="PSK82648.1"/>
    </source>
</evidence>
<dbReference type="GO" id="GO:0006629">
    <property type="term" value="P:lipid metabolic process"/>
    <property type="evidence" value="ECO:0007669"/>
    <property type="project" value="UniProtKB-KW"/>
</dbReference>
<evidence type="ECO:0000313" key="16">
    <source>
        <dbReference type="EMBL" id="GET21530.1"/>
    </source>
</evidence>
<evidence type="ECO:0000256" key="14">
    <source>
        <dbReference type="SAM" id="Phobius"/>
    </source>
</evidence>
<feature type="transmembrane region" description="Helical" evidence="14">
    <location>
        <begin position="147"/>
        <end position="166"/>
    </location>
</feature>
<dbReference type="EMBL" id="BLAU01000001">
    <property type="protein sequence ID" value="GET21530.1"/>
    <property type="molecule type" value="Genomic_DNA"/>
</dbReference>
<feature type="transmembrane region" description="Helical" evidence="14">
    <location>
        <begin position="338"/>
        <end position="360"/>
    </location>
</feature>
<feature type="transmembrane region" description="Helical" evidence="14">
    <location>
        <begin position="407"/>
        <end position="425"/>
    </location>
</feature>
<dbReference type="GO" id="GO:0005886">
    <property type="term" value="C:plasma membrane"/>
    <property type="evidence" value="ECO:0007669"/>
    <property type="project" value="UniProtKB-SubCell"/>
</dbReference>
<feature type="transmembrane region" description="Helical" evidence="14">
    <location>
        <begin position="381"/>
        <end position="401"/>
    </location>
</feature>
<dbReference type="Pfam" id="PF09924">
    <property type="entry name" value="LPG_synthase_C"/>
    <property type="match status" value="1"/>
</dbReference>
<evidence type="ECO:0000256" key="4">
    <source>
        <dbReference type="ARBA" id="ARBA00021546"/>
    </source>
</evidence>
<feature type="domain" description="Phosphatidylglycerol lysyltransferase C-terminal" evidence="15">
    <location>
        <begin position="563"/>
        <end position="855"/>
    </location>
</feature>
<evidence type="ECO:0000256" key="10">
    <source>
        <dbReference type="ARBA" id="ARBA00023136"/>
    </source>
</evidence>
<dbReference type="SUPFAM" id="SSF55729">
    <property type="entry name" value="Acyl-CoA N-acyltransferases (Nat)"/>
    <property type="match status" value="1"/>
</dbReference>
<evidence type="ECO:0000256" key="3">
    <source>
        <dbReference type="ARBA" id="ARBA00012014"/>
    </source>
</evidence>
<dbReference type="GO" id="GO:0046677">
    <property type="term" value="P:response to antibiotic"/>
    <property type="evidence" value="ECO:0007669"/>
    <property type="project" value="UniProtKB-KW"/>
</dbReference>
<feature type="transmembrane region" description="Helical" evidence="14">
    <location>
        <begin position="462"/>
        <end position="483"/>
    </location>
</feature>
<dbReference type="GO" id="GO:0050071">
    <property type="term" value="F:phosphatidylglycerol lysyltransferase activity"/>
    <property type="evidence" value="ECO:0007669"/>
    <property type="project" value="UniProtKB-EC"/>
</dbReference>
<sequence>MQINLKSARWRRELPQMTITLIRENRRIIFQAILAFLFIGLAIYFVKHERSELVQIRETLENASRMKVLAGVVLAAIYIGVQGLMYFYSFRSVNQRITLRSAMILFLKRNFVSVFLPAGGISSLAFFTRDIEEQQVTKSQIHFASSIYAFVGILSVVIVAVPAILISAVQHTVSSDEVYALGGSILLILLFVWAFRSIVRRGKLYQWIVKLSPSFEAQINEILAVAVNRKGFLATVIVSVVIEFIGIAHLLIAMWALGLPISVEAAVMGYIISVLFLIASPFLRGLGAIELSLSFILVRYGYSLTDAVAATFLYRFFEFWLMLLAGAFSFLFVRNNLILRVLPVFLTFAVGIVNIISALTPAIHSRVQMLHNFLPLSAMHISNDAVFAVGLLLLVVSAFLLKGSKTAWYMALGLTVVSILGNLFKAIDYEEATLSLFLLIALVITRRQYYVQNSARLGRIGLAASLLTMLAVLIYGVVGFYFLDKTRFNIDFSFYQSVKYTIQNFFLYRSDILHPTSAYSRAFLRSINISGFLSMAFLLYSLIRPYVIEVEIDETELEKAKKLVHKYGRSPLDYFKTYSDKLLYIAEGVEGFVSYRVAGNYAVVLENPVSANDEEMAVVILEFEKFCKGNGMKSIYYRVPEENVPVYESLGLKSLNFGQEAILEMDTFNTDGKEKKSLRNSNNKLRDAGYTFKVHRPPVKDGTLQKIHAVSNEWLDDRGYGEMVFSQGVFDFDELKQQTILTIESPEEKVIAFANIMPDYVEGEATYDLIRKTKDAPNGTIEFLMVEMFFFLKKEGFKAVNMGFAPMAGIDAGRNFPEKSIRFAYEKLRSFAHYKGLKSFKDKFSPRWVNKYIIYNNDYDLFSLPGVLRKVIKP</sequence>
<reference evidence="17 18" key="1">
    <citation type="submission" date="2018-03" db="EMBL/GenBank/DDBJ databases">
        <title>Genomic Encyclopedia of Archaeal and Bacterial Type Strains, Phase II (KMG-II): from individual species to whole genera.</title>
        <authorList>
            <person name="Goeker M."/>
        </authorList>
    </citation>
    <scope>NUCLEOTIDE SEQUENCE [LARGE SCALE GENOMIC DNA]</scope>
    <source>
        <strain evidence="17 18">DSM 27267</strain>
    </source>
</reference>
<evidence type="ECO:0000259" key="15">
    <source>
        <dbReference type="Pfam" id="PF09924"/>
    </source>
</evidence>
<feature type="transmembrane region" description="Helical" evidence="14">
    <location>
        <begin position="178"/>
        <end position="195"/>
    </location>
</feature>
<dbReference type="EC" id="2.3.2.3" evidence="3"/>
<dbReference type="InterPro" id="IPR022791">
    <property type="entry name" value="L-PG_synthase/AglD"/>
</dbReference>
<proteinExistence type="inferred from homology"/>
<name>A0A2P8CCE3_9BACT</name>
<keyword evidence="9" id="KW-0443">Lipid metabolism</keyword>
<keyword evidence="7 14" id="KW-0812">Transmembrane</keyword>
<dbReference type="EMBL" id="PYGC01000005">
    <property type="protein sequence ID" value="PSK82648.1"/>
    <property type="molecule type" value="Genomic_DNA"/>
</dbReference>
<keyword evidence="11" id="KW-0046">Antibiotic resistance</keyword>
<dbReference type="InterPro" id="IPR024320">
    <property type="entry name" value="LPG_synthase_C"/>
</dbReference>
<gene>
    <name evidence="17" type="ORF">CLV93_10540</name>
    <name evidence="16" type="ORF">JCM18694_17760</name>
</gene>
<evidence type="ECO:0000256" key="6">
    <source>
        <dbReference type="ARBA" id="ARBA00022679"/>
    </source>
</evidence>
<comment type="catalytic activity">
    <reaction evidence="13">
        <text>L-lysyl-tRNA(Lys) + a 1,2-diacyl-sn-glycero-3-phospho-(1'-sn-glycerol) = a 1,2-diacyl-sn-glycero-3-phospho-1'-(3'-O-L-lysyl)-sn-glycerol + tRNA(Lys)</text>
        <dbReference type="Rhea" id="RHEA:10668"/>
        <dbReference type="Rhea" id="RHEA-COMP:9696"/>
        <dbReference type="Rhea" id="RHEA-COMP:9697"/>
        <dbReference type="ChEBI" id="CHEBI:64716"/>
        <dbReference type="ChEBI" id="CHEBI:75792"/>
        <dbReference type="ChEBI" id="CHEBI:78442"/>
        <dbReference type="ChEBI" id="CHEBI:78529"/>
        <dbReference type="EC" id="2.3.2.3"/>
    </reaction>
</comment>
<keyword evidence="10 14" id="KW-0472">Membrane</keyword>
<dbReference type="RefSeq" id="WP_106542256.1">
    <property type="nucleotide sequence ID" value="NZ_BLAU01000001.1"/>
</dbReference>
<dbReference type="PANTHER" id="PTHR34697:SF2">
    <property type="entry name" value="PHOSPHATIDYLGLYCEROL LYSYLTRANSFERASE"/>
    <property type="match status" value="1"/>
</dbReference>
<dbReference type="Proteomes" id="UP000240621">
    <property type="component" value="Unassembled WGS sequence"/>
</dbReference>
<feature type="transmembrane region" description="Helical" evidence="14">
    <location>
        <begin position="232"/>
        <end position="258"/>
    </location>
</feature>
<evidence type="ECO:0000256" key="2">
    <source>
        <dbReference type="ARBA" id="ARBA00008627"/>
    </source>
</evidence>
<keyword evidence="5" id="KW-1003">Cell membrane</keyword>
<evidence type="ECO:0000256" key="7">
    <source>
        <dbReference type="ARBA" id="ARBA00022692"/>
    </source>
</evidence>
<evidence type="ECO:0000256" key="8">
    <source>
        <dbReference type="ARBA" id="ARBA00022989"/>
    </source>
</evidence>
<evidence type="ECO:0000256" key="13">
    <source>
        <dbReference type="ARBA" id="ARBA00047540"/>
    </source>
</evidence>
<dbReference type="GO" id="GO:0055091">
    <property type="term" value="P:phospholipid homeostasis"/>
    <property type="evidence" value="ECO:0007669"/>
    <property type="project" value="TreeGrafter"/>
</dbReference>
<evidence type="ECO:0000313" key="18">
    <source>
        <dbReference type="Proteomes" id="UP000240621"/>
    </source>
</evidence>
<evidence type="ECO:0000313" key="19">
    <source>
        <dbReference type="Proteomes" id="UP000396862"/>
    </source>
</evidence>
<dbReference type="AlphaFoldDB" id="A0A2P8CCE3"/>
<evidence type="ECO:0000256" key="11">
    <source>
        <dbReference type="ARBA" id="ARBA00023251"/>
    </source>
</evidence>
<protein>
    <recommendedName>
        <fullName evidence="4">Phosphatidylglycerol lysyltransferase</fullName>
        <ecNumber evidence="3">2.3.2.3</ecNumber>
    </recommendedName>
    <alternativeName>
        <fullName evidence="12">Lysylphosphatidylglycerol synthase</fullName>
    </alternativeName>
</protein>
<comment type="subcellular location">
    <subcellularLocation>
        <location evidence="1">Cell membrane</location>
        <topology evidence="1">Multi-pass membrane protein</topology>
    </subcellularLocation>
</comment>
<dbReference type="Proteomes" id="UP000396862">
    <property type="component" value="Unassembled WGS sequence"/>
</dbReference>
<feature type="transmembrane region" description="Helical" evidence="14">
    <location>
        <begin position="522"/>
        <end position="543"/>
    </location>
</feature>
<dbReference type="InterPro" id="IPR051211">
    <property type="entry name" value="PG_lysyltransferase"/>
</dbReference>
<dbReference type="InterPro" id="IPR016181">
    <property type="entry name" value="Acyl_CoA_acyltransferase"/>
</dbReference>
<keyword evidence="19" id="KW-1185">Reference proteome</keyword>
<evidence type="ECO:0000256" key="9">
    <source>
        <dbReference type="ARBA" id="ARBA00023098"/>
    </source>
</evidence>
<comment type="similarity">
    <text evidence="2">Belongs to the LPG synthase family.</text>
</comment>
<feature type="transmembrane region" description="Helical" evidence="14">
    <location>
        <begin position="312"/>
        <end position="332"/>
    </location>
</feature>
<comment type="caution">
    <text evidence="17">The sequence shown here is derived from an EMBL/GenBank/DDBJ whole genome shotgun (WGS) entry which is preliminary data.</text>
</comment>
<dbReference type="Pfam" id="PF03706">
    <property type="entry name" value="LPG_synthase_TM"/>
    <property type="match status" value="1"/>
</dbReference>
<feature type="transmembrane region" description="Helical" evidence="14">
    <location>
        <begin position="270"/>
        <end position="300"/>
    </location>
</feature>
<feature type="transmembrane region" description="Helical" evidence="14">
    <location>
        <begin position="110"/>
        <end position="127"/>
    </location>
</feature>
<reference evidence="16 19" key="2">
    <citation type="submission" date="2019-10" db="EMBL/GenBank/DDBJ databases">
        <title>Prolixibacter strains distinguished by the presence of nitrate reductase genes were adept at nitrate-dependent anaerobic corrosion of metallic iron and carbon steel.</title>
        <authorList>
            <person name="Iino T."/>
            <person name="Shono N."/>
            <person name="Ito K."/>
            <person name="Nakamura R."/>
            <person name="Sueoka K."/>
            <person name="Harayama S."/>
            <person name="Ohkuma M."/>
        </authorList>
    </citation>
    <scope>NUCLEOTIDE SEQUENCE [LARGE SCALE GENOMIC DNA]</scope>
    <source>
        <strain evidence="16 19">MIC1-1</strain>
    </source>
</reference>
<keyword evidence="8 14" id="KW-1133">Transmembrane helix</keyword>